<evidence type="ECO:0000313" key="2">
    <source>
        <dbReference type="EMBL" id="SFM86096.1"/>
    </source>
</evidence>
<evidence type="ECO:0000256" key="1">
    <source>
        <dbReference type="ARBA" id="ARBA00022729"/>
    </source>
</evidence>
<dbReference type="RefSeq" id="WP_091937731.1">
    <property type="nucleotide sequence ID" value="NZ_FOUJ01000006.1"/>
</dbReference>
<reference evidence="3" key="1">
    <citation type="submission" date="2016-10" db="EMBL/GenBank/DDBJ databases">
        <authorList>
            <person name="Varghese N."/>
            <person name="Submissions S."/>
        </authorList>
    </citation>
    <scope>NUCLEOTIDE SEQUENCE [LARGE SCALE GENOMIC DNA]</scope>
    <source>
        <strain evidence="3">Mob M</strain>
    </source>
</reference>
<dbReference type="PANTHER" id="PTHR35038">
    <property type="entry name" value="DISSIMILATORY SULFITE REDUCTASE SIRA"/>
    <property type="match status" value="1"/>
</dbReference>
<sequence length="519" mass="55944">MAKMNAILIGLLVVMFAAAGVYAYIGYSGNEAMSTHYMTEQKWSDSSCSGCHAGVYEEVSGSYHVEQDLKKWSSIMDYGVDADSIDQDTMAVTYGQVHPGGGYMADYGVDIDCMICHEQVGGYDFEARAESIASGDFSNANDAAIEESRAELQKEPLYVASYLLDVLAPLPLVTEVHDEVNGAPNKALCGSNCHTGDLATTAVAWTLEDSASYDVHDDVDCQECHETEEHQIGGREYLFASESVHMDVEASVKDCDSSGCHEGISHGGMVDAHLDFLSCESCHIPTLPGTDTTGTPVIKEFSWANGVREDVIYETEFSPSLSWSEGVYYDLLPTVQEREEDSVLKPFNIITGVWWDAGLDAEVVADPNSSSVIGDPIAPAEVLSADADGDGSVTADEMRSYDGNGDGTPDYPDAVLRYVEMYYQVSHNIVSADTGLADPLECADCHGASASETLQDIHFGNETQDCSVCHTTVPVINWQSLGYESDPAETVPPTDFSAKTIDVTIPGAKPTEVEKEPAF</sequence>
<dbReference type="InterPro" id="IPR036280">
    <property type="entry name" value="Multihaem_cyt_sf"/>
</dbReference>
<dbReference type="Proteomes" id="UP000198535">
    <property type="component" value="Unassembled WGS sequence"/>
</dbReference>
<dbReference type="PROSITE" id="PS00018">
    <property type="entry name" value="EF_HAND_1"/>
    <property type="match status" value="1"/>
</dbReference>
<dbReference type="EMBL" id="FOUJ01000006">
    <property type="protein sequence ID" value="SFM86096.1"/>
    <property type="molecule type" value="Genomic_DNA"/>
</dbReference>
<proteinExistence type="predicted"/>
<dbReference type="NCBIfam" id="TIGR04314">
    <property type="entry name" value="methano7heme"/>
    <property type="match status" value="1"/>
</dbReference>
<dbReference type="SUPFAM" id="SSF48695">
    <property type="entry name" value="Multiheme cytochromes"/>
    <property type="match status" value="2"/>
</dbReference>
<accession>A0A1I4UAS9</accession>
<dbReference type="PANTHER" id="PTHR35038:SF8">
    <property type="entry name" value="C-TYPE POLYHEME CYTOCHROME OMCC"/>
    <property type="match status" value="1"/>
</dbReference>
<dbReference type="AlphaFoldDB" id="A0A1I4UAS9"/>
<dbReference type="STRING" id="487685.SAMN04488696_2669"/>
<dbReference type="InterPro" id="IPR018247">
    <property type="entry name" value="EF_Hand_1_Ca_BS"/>
</dbReference>
<protein>
    <submittedName>
        <fullName evidence="2">Methanogenesis multiheme c-type cytochrome</fullName>
    </submittedName>
</protein>
<dbReference type="OrthoDB" id="141362at2157"/>
<keyword evidence="3" id="KW-1185">Reference proteome</keyword>
<gene>
    <name evidence="2" type="ORF">SAMN04488696_2669</name>
</gene>
<evidence type="ECO:0000313" key="3">
    <source>
        <dbReference type="Proteomes" id="UP000198535"/>
    </source>
</evidence>
<keyword evidence="1" id="KW-0732">Signal</keyword>
<organism evidence="2 3">
    <name type="scientific">Methanolobus profundi</name>
    <dbReference type="NCBI Taxonomy" id="487685"/>
    <lineage>
        <taxon>Archaea</taxon>
        <taxon>Methanobacteriati</taxon>
        <taxon>Methanobacteriota</taxon>
        <taxon>Stenosarchaea group</taxon>
        <taxon>Methanomicrobia</taxon>
        <taxon>Methanosarcinales</taxon>
        <taxon>Methanosarcinaceae</taxon>
        <taxon>Methanolobus</taxon>
    </lineage>
</organism>
<dbReference type="InterPro" id="IPR027594">
    <property type="entry name" value="Methanoheme_cyt"/>
</dbReference>
<dbReference type="InterPro" id="IPR051829">
    <property type="entry name" value="Multiheme_Cytochr_ET"/>
</dbReference>
<name>A0A1I4UAS9_9EURY</name>